<dbReference type="GeneTree" id="ENSGT00960000190355"/>
<dbReference type="Ensembl" id="ENSNNAT00000014262.1">
    <property type="protein sequence ID" value="ENSNNAP00000013614.1"/>
    <property type="gene ID" value="ENSNNAG00000009171.1"/>
</dbReference>
<keyword evidence="3" id="KW-1185">Reference proteome</keyword>
<dbReference type="Proteomes" id="UP000694559">
    <property type="component" value="Unplaced"/>
</dbReference>
<dbReference type="OrthoDB" id="676979at2759"/>
<dbReference type="AlphaFoldDB" id="A0A8C6XH07"/>
<proteinExistence type="predicted"/>
<organism evidence="2 3">
    <name type="scientific">Naja naja</name>
    <name type="common">Indian cobra</name>
    <dbReference type="NCBI Taxonomy" id="35670"/>
    <lineage>
        <taxon>Eukaryota</taxon>
        <taxon>Metazoa</taxon>
        <taxon>Chordata</taxon>
        <taxon>Craniata</taxon>
        <taxon>Vertebrata</taxon>
        <taxon>Euteleostomi</taxon>
        <taxon>Lepidosauria</taxon>
        <taxon>Squamata</taxon>
        <taxon>Bifurcata</taxon>
        <taxon>Unidentata</taxon>
        <taxon>Episquamata</taxon>
        <taxon>Toxicofera</taxon>
        <taxon>Serpentes</taxon>
        <taxon>Colubroidea</taxon>
        <taxon>Elapidae</taxon>
        <taxon>Elapinae</taxon>
        <taxon>Naja</taxon>
    </lineage>
</organism>
<protein>
    <submittedName>
        <fullName evidence="2">Uncharacterized protein</fullName>
    </submittedName>
</protein>
<evidence type="ECO:0000313" key="2">
    <source>
        <dbReference type="Ensembl" id="ENSNNAP00000013614.1"/>
    </source>
</evidence>
<evidence type="ECO:0000256" key="1">
    <source>
        <dbReference type="SAM" id="MobiDB-lite"/>
    </source>
</evidence>
<reference evidence="2" key="2">
    <citation type="submission" date="2025-09" db="UniProtKB">
        <authorList>
            <consortium name="Ensembl"/>
        </authorList>
    </citation>
    <scope>IDENTIFICATION</scope>
</reference>
<reference evidence="2" key="1">
    <citation type="submission" date="2025-08" db="UniProtKB">
        <authorList>
            <consortium name="Ensembl"/>
        </authorList>
    </citation>
    <scope>IDENTIFICATION</scope>
</reference>
<name>A0A8C6XH07_NAJNA</name>
<accession>A0A8C6XH07</accession>
<feature type="region of interest" description="Disordered" evidence="1">
    <location>
        <begin position="1"/>
        <end position="21"/>
    </location>
</feature>
<evidence type="ECO:0000313" key="3">
    <source>
        <dbReference type="Proteomes" id="UP000694559"/>
    </source>
</evidence>
<sequence>MESDSEGEIEQLTGRGTGAPVAVEEMEEGSYILSTLPQLKNFDFSGVTKLDRSTASRLEAMNIKPWNKRVGRGTLEVI</sequence>